<evidence type="ECO:0000256" key="1">
    <source>
        <dbReference type="ARBA" id="ARBA00008791"/>
    </source>
</evidence>
<comment type="caution">
    <text evidence="3">The sequence shown here is derived from an EMBL/GenBank/DDBJ whole genome shotgun (WGS) entry which is preliminary data.</text>
</comment>
<dbReference type="PRINTS" id="PR01438">
    <property type="entry name" value="UNVRSLSTRESS"/>
</dbReference>
<comment type="similarity">
    <text evidence="1">Belongs to the universal stress protein A family.</text>
</comment>
<dbReference type="EMBL" id="NTHN01000159">
    <property type="protein sequence ID" value="PBD19169.1"/>
    <property type="molecule type" value="Genomic_DNA"/>
</dbReference>
<dbReference type="OrthoDB" id="7856234at2"/>
<dbReference type="CDD" id="cd00293">
    <property type="entry name" value="USP-like"/>
    <property type="match status" value="1"/>
</dbReference>
<accession>A0A2A3JXI9</accession>
<feature type="domain" description="UspA" evidence="2">
    <location>
        <begin position="43"/>
        <end position="188"/>
    </location>
</feature>
<reference evidence="3" key="1">
    <citation type="submission" date="2017-09" db="EMBL/GenBank/DDBJ databases">
        <title>Yangia sp. SAOS 153D whole genome sequencing.</title>
        <authorList>
            <person name="Verma A."/>
            <person name="Krishnamurthi S."/>
        </authorList>
    </citation>
    <scope>NUCLEOTIDE SEQUENCE [LARGE SCALE GENOMIC DNA]</scope>
    <source>
        <strain evidence="3">SAOS 153D</strain>
    </source>
</reference>
<evidence type="ECO:0000313" key="3">
    <source>
        <dbReference type="EMBL" id="PBD19169.1"/>
    </source>
</evidence>
<proteinExistence type="inferred from homology"/>
<dbReference type="InterPro" id="IPR006015">
    <property type="entry name" value="Universal_stress_UspA"/>
</dbReference>
<dbReference type="PANTHER" id="PTHR46268:SF15">
    <property type="entry name" value="UNIVERSAL STRESS PROTEIN HP_0031"/>
    <property type="match status" value="1"/>
</dbReference>
<gene>
    <name evidence="3" type="ORF">CLG85_10805</name>
</gene>
<dbReference type="InterPro" id="IPR014729">
    <property type="entry name" value="Rossmann-like_a/b/a_fold"/>
</dbReference>
<organism evidence="3">
    <name type="scientific">Alloyangia mangrovi</name>
    <dbReference type="NCBI Taxonomy" id="1779329"/>
    <lineage>
        <taxon>Bacteria</taxon>
        <taxon>Pseudomonadati</taxon>
        <taxon>Pseudomonadota</taxon>
        <taxon>Alphaproteobacteria</taxon>
        <taxon>Rhodobacterales</taxon>
        <taxon>Roseobacteraceae</taxon>
        <taxon>Alloyangia</taxon>
    </lineage>
</organism>
<dbReference type="SUPFAM" id="SSF52402">
    <property type="entry name" value="Adenine nucleotide alpha hydrolases-like"/>
    <property type="match status" value="1"/>
</dbReference>
<dbReference type="PANTHER" id="PTHR46268">
    <property type="entry name" value="STRESS RESPONSE PROTEIN NHAX"/>
    <property type="match status" value="1"/>
</dbReference>
<sequence length="188" mass="19616">MGVGPPRGLRALHRLRAHRVHDGWTTVSALARVMEAASPTGSFEHILVGVDGSGPACRAAVAAARLALALNAKLTFLAVAREVRASKEIEDYAKLEGIDAPCLPLLRKEAEFCLAAAVISARELGLTATERVIQTGEVAQTIALVSRTHGVDCIVLGSSPRGAVRTLVMGSVAKTVGEVADTPLLLIP</sequence>
<name>A0A2A3JXI9_9RHOB</name>
<evidence type="ECO:0000259" key="2">
    <source>
        <dbReference type="Pfam" id="PF00582"/>
    </source>
</evidence>
<dbReference type="Gene3D" id="3.40.50.620">
    <property type="entry name" value="HUPs"/>
    <property type="match status" value="1"/>
</dbReference>
<dbReference type="Pfam" id="PF00582">
    <property type="entry name" value="Usp"/>
    <property type="match status" value="1"/>
</dbReference>
<dbReference type="InterPro" id="IPR006016">
    <property type="entry name" value="UspA"/>
</dbReference>
<dbReference type="AlphaFoldDB" id="A0A2A3JXI9"/>
<protein>
    <recommendedName>
        <fullName evidence="2">UspA domain-containing protein</fullName>
    </recommendedName>
</protein>